<dbReference type="Gene3D" id="1.10.287.3510">
    <property type="match status" value="1"/>
</dbReference>
<comment type="subcellular location">
    <subcellularLocation>
        <location evidence="1">Membrane</location>
        <topology evidence="1">Multi-pass membrane protein</topology>
    </subcellularLocation>
</comment>
<accession>A0A0N7ALB9</accession>
<keyword evidence="12" id="KW-0496">Mitochondrion</keyword>
<dbReference type="InterPro" id="IPR001133">
    <property type="entry name" value="NADH_UbQ_OxRdtase_chain4L/K"/>
</dbReference>
<evidence type="ECO:0000256" key="6">
    <source>
        <dbReference type="ARBA" id="ARBA00022967"/>
    </source>
</evidence>
<evidence type="ECO:0000313" key="12">
    <source>
        <dbReference type="EMBL" id="AJF93988.1"/>
    </source>
</evidence>
<evidence type="ECO:0000256" key="11">
    <source>
        <dbReference type="SAM" id="Phobius"/>
    </source>
</evidence>
<proteinExistence type="inferred from homology"/>
<keyword evidence="7 11" id="KW-1133">Transmembrane helix</keyword>
<dbReference type="EMBL" id="KM580074">
    <property type="protein sequence ID" value="AJF93988.1"/>
    <property type="molecule type" value="Genomic_DNA"/>
</dbReference>
<evidence type="ECO:0000256" key="1">
    <source>
        <dbReference type="ARBA" id="ARBA00004141"/>
    </source>
</evidence>
<keyword evidence="8" id="KW-0520">NAD</keyword>
<dbReference type="GO" id="GO:0030964">
    <property type="term" value="C:NADH dehydrogenase complex"/>
    <property type="evidence" value="ECO:0007669"/>
    <property type="project" value="TreeGrafter"/>
</dbReference>
<keyword evidence="4" id="KW-0813">Transport</keyword>
<evidence type="ECO:0000256" key="10">
    <source>
        <dbReference type="ARBA" id="ARBA00031586"/>
    </source>
</evidence>
<dbReference type="PANTHER" id="PTHR11434">
    <property type="entry name" value="NADH-UBIQUINONE OXIDOREDUCTASE SUBUNIT ND4L"/>
    <property type="match status" value="1"/>
</dbReference>
<keyword evidence="6" id="KW-1278">Translocase</keyword>
<dbReference type="HAMAP" id="MF_01456">
    <property type="entry name" value="NDH1_NuoK"/>
    <property type="match status" value="1"/>
</dbReference>
<evidence type="ECO:0000256" key="4">
    <source>
        <dbReference type="ARBA" id="ARBA00022448"/>
    </source>
</evidence>
<feature type="transmembrane region" description="Helical" evidence="11">
    <location>
        <begin position="6"/>
        <end position="23"/>
    </location>
</feature>
<organism evidence="12">
    <name type="scientific">Tabachnickia sp. DVL-2014</name>
    <dbReference type="NCBI Taxonomy" id="1569960"/>
    <lineage>
        <taxon>Eukaryota</taxon>
        <taxon>Metazoa</taxon>
        <taxon>Porifera</taxon>
        <taxon>Hexactinellida</taxon>
        <taxon>Amphidiscophora</taxon>
        <taxon>Amphidiscosida</taxon>
        <taxon>Hyalonematidae</taxon>
        <taxon>Tabachnickia</taxon>
    </lineage>
</organism>
<evidence type="ECO:0000256" key="5">
    <source>
        <dbReference type="ARBA" id="ARBA00022692"/>
    </source>
</evidence>
<comment type="similarity">
    <text evidence="2">Belongs to the complex I subunit 4L family.</text>
</comment>
<feature type="transmembrane region" description="Helical" evidence="11">
    <location>
        <begin position="28"/>
        <end position="48"/>
    </location>
</feature>
<dbReference type="GO" id="GO:0042773">
    <property type="term" value="P:ATP synthesis coupled electron transport"/>
    <property type="evidence" value="ECO:0007669"/>
    <property type="project" value="InterPro"/>
</dbReference>
<geneLocation type="mitochondrion" evidence="12"/>
<gene>
    <name evidence="12" type="primary">nad4L</name>
</gene>
<keyword evidence="9 11" id="KW-0472">Membrane</keyword>
<evidence type="ECO:0000256" key="9">
    <source>
        <dbReference type="ARBA" id="ARBA00023136"/>
    </source>
</evidence>
<protein>
    <recommendedName>
        <fullName evidence="3">NADH-ubiquinone oxidoreductase chain 4L</fullName>
    </recommendedName>
    <alternativeName>
        <fullName evidence="10">NADH dehydrogenase subunit 4L</fullName>
    </alternativeName>
</protein>
<dbReference type="PANTHER" id="PTHR11434:SF16">
    <property type="entry name" value="NADH-UBIQUINONE OXIDOREDUCTASE CHAIN 4L"/>
    <property type="match status" value="1"/>
</dbReference>
<sequence length="100" mass="10916">MNINITIITSISILTISITSLIVNFRNIIIVLLTFELILLSIIMLFASTSIQTSSNLNTVFIALILSIAASETATGLTILITHYRIRGSISIKILNLLRG</sequence>
<evidence type="ECO:0000256" key="2">
    <source>
        <dbReference type="ARBA" id="ARBA00010519"/>
    </source>
</evidence>
<feature type="transmembrane region" description="Helical" evidence="11">
    <location>
        <begin position="60"/>
        <end position="81"/>
    </location>
</feature>
<evidence type="ECO:0000256" key="3">
    <source>
        <dbReference type="ARBA" id="ARBA00016612"/>
    </source>
</evidence>
<keyword evidence="12" id="KW-0560">Oxidoreductase</keyword>
<evidence type="ECO:0000256" key="8">
    <source>
        <dbReference type="ARBA" id="ARBA00023027"/>
    </source>
</evidence>
<dbReference type="InterPro" id="IPR039428">
    <property type="entry name" value="NUOK/Mnh_C1-like"/>
</dbReference>
<evidence type="ECO:0000256" key="7">
    <source>
        <dbReference type="ARBA" id="ARBA00022989"/>
    </source>
</evidence>
<name>A0A0N7ALB9_9METZ</name>
<reference evidence="12" key="1">
    <citation type="journal article" date="2014" name="Gene">
        <title>Eight new mtDNA sequences of glass sponges reveal an extensive usage of +1 frameshifting in mitochondrial translation.</title>
        <authorList>
            <person name="Haen K.M."/>
            <person name="Pett W."/>
            <person name="Lavrov D.V."/>
        </authorList>
    </citation>
    <scope>NUCLEOTIDE SEQUENCE</scope>
</reference>
<dbReference type="GO" id="GO:0016651">
    <property type="term" value="F:oxidoreductase activity, acting on NAD(P)H"/>
    <property type="evidence" value="ECO:0007669"/>
    <property type="project" value="InterPro"/>
</dbReference>
<dbReference type="AlphaFoldDB" id="A0A0N7ALB9"/>
<keyword evidence="5 11" id="KW-0812">Transmembrane</keyword>
<dbReference type="Pfam" id="PF00420">
    <property type="entry name" value="Oxidored_q2"/>
    <property type="match status" value="1"/>
</dbReference>